<protein>
    <submittedName>
        <fullName evidence="4">Murein DD-endopeptidase MepM/ murein hydrolase activator NlpD</fullName>
    </submittedName>
</protein>
<dbReference type="EMBL" id="RBXT01000001">
    <property type="protein sequence ID" value="RKT76970.1"/>
    <property type="molecule type" value="Genomic_DNA"/>
</dbReference>
<organism evidence="4 5">
    <name type="scientific">Terracoccus luteus</name>
    <dbReference type="NCBI Taxonomy" id="53356"/>
    <lineage>
        <taxon>Bacteria</taxon>
        <taxon>Bacillati</taxon>
        <taxon>Actinomycetota</taxon>
        <taxon>Actinomycetes</taxon>
        <taxon>Micrococcales</taxon>
        <taxon>Intrasporangiaceae</taxon>
        <taxon>Terracoccus</taxon>
    </lineage>
</organism>
<accession>A0A495XR38</accession>
<evidence type="ECO:0000259" key="3">
    <source>
        <dbReference type="Pfam" id="PF01551"/>
    </source>
</evidence>
<evidence type="ECO:0000256" key="2">
    <source>
        <dbReference type="SAM" id="MobiDB-lite"/>
    </source>
</evidence>
<dbReference type="InterPro" id="IPR011055">
    <property type="entry name" value="Dup_hybrid_motif"/>
</dbReference>
<feature type="region of interest" description="Disordered" evidence="2">
    <location>
        <begin position="387"/>
        <end position="420"/>
    </location>
</feature>
<feature type="compositionally biased region" description="Pro residues" evidence="2">
    <location>
        <begin position="408"/>
        <end position="420"/>
    </location>
</feature>
<dbReference type="GO" id="GO:0004222">
    <property type="term" value="F:metalloendopeptidase activity"/>
    <property type="evidence" value="ECO:0007669"/>
    <property type="project" value="TreeGrafter"/>
</dbReference>
<comment type="caution">
    <text evidence="4">The sequence shown here is derived from an EMBL/GenBank/DDBJ whole genome shotgun (WGS) entry which is preliminary data.</text>
</comment>
<reference evidence="4 5" key="1">
    <citation type="submission" date="2018-10" db="EMBL/GenBank/DDBJ databases">
        <title>Sequencing the genomes of 1000 actinobacteria strains.</title>
        <authorList>
            <person name="Klenk H.-P."/>
        </authorList>
    </citation>
    <scope>NUCLEOTIDE SEQUENCE [LARGE SCALE GENOMIC DNA]</scope>
    <source>
        <strain evidence="4 5">DSM 44267</strain>
    </source>
</reference>
<dbReference type="Gene3D" id="2.70.70.10">
    <property type="entry name" value="Glucose Permease (Domain IIA)"/>
    <property type="match status" value="1"/>
</dbReference>
<evidence type="ECO:0000256" key="1">
    <source>
        <dbReference type="SAM" id="Coils"/>
    </source>
</evidence>
<dbReference type="CDD" id="cd12797">
    <property type="entry name" value="M23_peptidase"/>
    <property type="match status" value="1"/>
</dbReference>
<dbReference type="PANTHER" id="PTHR21666">
    <property type="entry name" value="PEPTIDASE-RELATED"/>
    <property type="match status" value="1"/>
</dbReference>
<evidence type="ECO:0000313" key="4">
    <source>
        <dbReference type="EMBL" id="RKT76970.1"/>
    </source>
</evidence>
<name>A0A495XR38_9MICO</name>
<feature type="coiled-coil region" evidence="1">
    <location>
        <begin position="90"/>
        <end position="131"/>
    </location>
</feature>
<keyword evidence="5" id="KW-1185">Reference proteome</keyword>
<evidence type="ECO:0000313" key="5">
    <source>
        <dbReference type="Proteomes" id="UP000278440"/>
    </source>
</evidence>
<dbReference type="PANTHER" id="PTHR21666:SF270">
    <property type="entry name" value="MUREIN HYDROLASE ACTIVATOR ENVC"/>
    <property type="match status" value="1"/>
</dbReference>
<keyword evidence="4" id="KW-0378">Hydrolase</keyword>
<feature type="domain" description="M23ase beta-sheet core" evidence="3">
    <location>
        <begin position="455"/>
        <end position="552"/>
    </location>
</feature>
<dbReference type="SUPFAM" id="SSF51261">
    <property type="entry name" value="Duplicated hybrid motif"/>
    <property type="match status" value="1"/>
</dbReference>
<keyword evidence="1" id="KW-0175">Coiled coil</keyword>
<dbReference type="InterPro" id="IPR050570">
    <property type="entry name" value="Cell_wall_metabolism_enzyme"/>
</dbReference>
<dbReference type="Pfam" id="PF01551">
    <property type="entry name" value="Peptidase_M23"/>
    <property type="match status" value="1"/>
</dbReference>
<dbReference type="InterPro" id="IPR016047">
    <property type="entry name" value="M23ase_b-sheet_dom"/>
</dbReference>
<proteinExistence type="predicted"/>
<dbReference type="AlphaFoldDB" id="A0A495XR38"/>
<gene>
    <name evidence="4" type="ORF">DFJ68_0376</name>
</gene>
<sequence length="556" mass="58615">MVHMWLERRTQAMTPATRYLAAGLVLACTVSVGTAVTSAVSTARADAISDQQKKNEQRIAALGQQLEGTNASLAKAYVNLERTNAALPVAQQKLAVAQQAQAAAQQAQAQAEATEARAVAAEAKARAHNEAVAQRLAVARANEQRASEKLASSGSALVSSQDALDSYAAEVFQGGGDQSQLGLVFGSTSPQDFADRMVMADTASTVAADTIDRLATMTADNTSTRSYLTAVRGEIAELKRQAQVALEGAQAAAAAATSARQQAVVAKDNAVTAASNAAAAKASLDGLKGQQVAFAADLRTQKASEQQSLGEAQAEGARLKAILVERARQARIAEAKRQAKLRAERAARVAAEKARLEKIRQQKIEAEKARLEKVRQQKIAAEKAKAAAAKKRGQTYKPKPVAPVRTPSVPPVPDTPSVPDPAPSGAFQLGYPANGPTTSGFGMRWHPVLQKWMLHDGLDWGIACGTPVYAAADGEIISAGWKASGWGNQVLIDHGIQRGVDLVTSYNHLSKIVDFGGQVQRGQLIGYSGTTGYSTGCHLHFGTYEDGTPVNPQKWL</sequence>
<dbReference type="Proteomes" id="UP000278440">
    <property type="component" value="Unassembled WGS sequence"/>
</dbReference>